<organism evidence="4 5">
    <name type="scientific">Kocuria dechangensis</name>
    <dbReference type="NCBI Taxonomy" id="1176249"/>
    <lineage>
        <taxon>Bacteria</taxon>
        <taxon>Bacillati</taxon>
        <taxon>Actinomycetota</taxon>
        <taxon>Actinomycetes</taxon>
        <taxon>Micrococcales</taxon>
        <taxon>Micrococcaceae</taxon>
        <taxon>Kocuria</taxon>
    </lineage>
</organism>
<sequence length="62" mass="6398">MGLGDKMENAAQKASGTAKEKLGDATDNRDLQAEGTADKASADAKQAGEKVKDAAKNFTDGR</sequence>
<evidence type="ECO:0000259" key="3">
    <source>
        <dbReference type="Pfam" id="PF05532"/>
    </source>
</evidence>
<dbReference type="SUPFAM" id="SSF69047">
    <property type="entry name" value="Hypothetical protein YjbJ"/>
    <property type="match status" value="1"/>
</dbReference>
<name>A0A917M1Y4_9MICC</name>
<gene>
    <name evidence="4" type="ORF">GCM10011374_37850</name>
</gene>
<feature type="compositionally biased region" description="Basic and acidic residues" evidence="2">
    <location>
        <begin position="18"/>
        <end position="62"/>
    </location>
</feature>
<reference evidence="4" key="2">
    <citation type="submission" date="2020-09" db="EMBL/GenBank/DDBJ databases">
        <authorList>
            <person name="Sun Q."/>
            <person name="Zhou Y."/>
        </authorList>
    </citation>
    <scope>NUCLEOTIDE SEQUENCE</scope>
    <source>
        <strain evidence="4">CGMCC 1.12187</strain>
    </source>
</reference>
<protein>
    <submittedName>
        <fullName evidence="4">CsbD family protein</fullName>
    </submittedName>
</protein>
<evidence type="ECO:0000256" key="1">
    <source>
        <dbReference type="ARBA" id="ARBA00009129"/>
    </source>
</evidence>
<keyword evidence="5" id="KW-1185">Reference proteome</keyword>
<dbReference type="Gene3D" id="1.10.1470.10">
    <property type="entry name" value="YjbJ"/>
    <property type="match status" value="1"/>
</dbReference>
<dbReference type="InterPro" id="IPR008462">
    <property type="entry name" value="CsbD"/>
</dbReference>
<evidence type="ECO:0000256" key="2">
    <source>
        <dbReference type="SAM" id="MobiDB-lite"/>
    </source>
</evidence>
<dbReference type="Pfam" id="PF05532">
    <property type="entry name" value="CsbD"/>
    <property type="match status" value="1"/>
</dbReference>
<evidence type="ECO:0000313" key="5">
    <source>
        <dbReference type="Proteomes" id="UP000638848"/>
    </source>
</evidence>
<accession>A0A917M1Y4</accession>
<proteinExistence type="inferred from homology"/>
<comment type="similarity">
    <text evidence="1">Belongs to the UPF0337 (CsbD) family.</text>
</comment>
<dbReference type="InterPro" id="IPR036629">
    <property type="entry name" value="YjbJ_sf"/>
</dbReference>
<dbReference type="Proteomes" id="UP000638848">
    <property type="component" value="Unassembled WGS sequence"/>
</dbReference>
<feature type="domain" description="CsbD-like" evidence="3">
    <location>
        <begin position="5"/>
        <end position="56"/>
    </location>
</feature>
<comment type="caution">
    <text evidence="4">The sequence shown here is derived from an EMBL/GenBank/DDBJ whole genome shotgun (WGS) entry which is preliminary data.</text>
</comment>
<dbReference type="EMBL" id="BMEQ01000036">
    <property type="protein sequence ID" value="GGG69787.1"/>
    <property type="molecule type" value="Genomic_DNA"/>
</dbReference>
<dbReference type="RefSeq" id="WP_188540051.1">
    <property type="nucleotide sequence ID" value="NZ_BMEQ01000036.1"/>
</dbReference>
<feature type="region of interest" description="Disordered" evidence="2">
    <location>
        <begin position="1"/>
        <end position="62"/>
    </location>
</feature>
<evidence type="ECO:0000313" key="4">
    <source>
        <dbReference type="EMBL" id="GGG69787.1"/>
    </source>
</evidence>
<dbReference type="AlphaFoldDB" id="A0A917M1Y4"/>
<reference evidence="4" key="1">
    <citation type="journal article" date="2014" name="Int. J. Syst. Evol. Microbiol.">
        <title>Complete genome sequence of Corynebacterium casei LMG S-19264T (=DSM 44701T), isolated from a smear-ripened cheese.</title>
        <authorList>
            <consortium name="US DOE Joint Genome Institute (JGI-PGF)"/>
            <person name="Walter F."/>
            <person name="Albersmeier A."/>
            <person name="Kalinowski J."/>
            <person name="Ruckert C."/>
        </authorList>
    </citation>
    <scope>NUCLEOTIDE SEQUENCE</scope>
    <source>
        <strain evidence="4">CGMCC 1.12187</strain>
    </source>
</reference>